<comment type="caution">
    <text evidence="2">The sequence shown here is derived from an EMBL/GenBank/DDBJ whole genome shotgun (WGS) entry which is preliminary data.</text>
</comment>
<dbReference type="AlphaFoldDB" id="A0A5R9DR43"/>
<evidence type="ECO:0000256" key="1">
    <source>
        <dbReference type="SAM" id="MobiDB-lite"/>
    </source>
</evidence>
<evidence type="ECO:0000313" key="3">
    <source>
        <dbReference type="Proteomes" id="UP000305921"/>
    </source>
</evidence>
<feature type="region of interest" description="Disordered" evidence="1">
    <location>
        <begin position="96"/>
        <end position="136"/>
    </location>
</feature>
<accession>A0A5R9DR43</accession>
<keyword evidence="3" id="KW-1185">Reference proteome</keyword>
<dbReference type="RefSeq" id="WP_138058399.1">
    <property type="nucleotide sequence ID" value="NZ_VAWE01000004.1"/>
</dbReference>
<reference evidence="2 3" key="1">
    <citation type="submission" date="2019-05" db="EMBL/GenBank/DDBJ databases">
        <title>Streptomyces marianii sp. nov., a novel marine actinomycete from southern coast of India.</title>
        <authorList>
            <person name="Iniyan A.M."/>
            <person name="Wink J."/>
            <person name="Ramprasad E."/>
            <person name="Ramana C.V."/>
            <person name="Bunk B."/>
            <person name="Sproer C."/>
            <person name="Joseph F.-J.R.S."/>
            <person name="Vincent S.G.P."/>
        </authorList>
    </citation>
    <scope>NUCLEOTIDE SEQUENCE [LARGE SCALE GENOMIC DNA]</scope>
    <source>
        <strain evidence="2 3">ICN19</strain>
    </source>
</reference>
<dbReference type="Proteomes" id="UP000305921">
    <property type="component" value="Unassembled WGS sequence"/>
</dbReference>
<gene>
    <name evidence="2" type="ORF">FEF34_40155</name>
</gene>
<protein>
    <submittedName>
        <fullName evidence="2">Uncharacterized protein</fullName>
    </submittedName>
</protein>
<sequence>MTNTEPATVGPIVAPVPLPAPLRILDADEYGRAIDAAREAGRRDGVGWKTAEEMAAAALVAAGLFPPPPDAEELEAECCTALSVAWEAEAVDPHSLGEWNQCGDEPGHDGDDHDNGEFAWSDGMPGTVPARTAEGG</sequence>
<organism evidence="2 3">
    <name type="scientific">Streptomyces marianii</name>
    <dbReference type="NCBI Taxonomy" id="1817406"/>
    <lineage>
        <taxon>Bacteria</taxon>
        <taxon>Bacillati</taxon>
        <taxon>Actinomycetota</taxon>
        <taxon>Actinomycetes</taxon>
        <taxon>Kitasatosporales</taxon>
        <taxon>Streptomycetaceae</taxon>
        <taxon>Streptomyces</taxon>
    </lineage>
</organism>
<name>A0A5R9DR43_9ACTN</name>
<feature type="compositionally biased region" description="Basic and acidic residues" evidence="1">
    <location>
        <begin position="105"/>
        <end position="116"/>
    </location>
</feature>
<dbReference type="EMBL" id="VAWE01000004">
    <property type="protein sequence ID" value="TLQ38830.1"/>
    <property type="molecule type" value="Genomic_DNA"/>
</dbReference>
<evidence type="ECO:0000313" key="2">
    <source>
        <dbReference type="EMBL" id="TLQ38830.1"/>
    </source>
</evidence>
<proteinExistence type="predicted"/>